<dbReference type="InterPro" id="IPR002729">
    <property type="entry name" value="CRISPR-assoc_Cas1"/>
</dbReference>
<evidence type="ECO:0000256" key="12">
    <source>
        <dbReference type="ARBA" id="ARBA00033996"/>
    </source>
</evidence>
<dbReference type="InterPro" id="IPR042206">
    <property type="entry name" value="CRISPR-assoc_Cas1_C"/>
</dbReference>
<keyword evidence="5" id="KW-0269">Exonuclease</keyword>
<dbReference type="PANTHER" id="PTHR34353">
    <property type="entry name" value="CRISPR-ASSOCIATED ENDONUCLEASE CAS1 1"/>
    <property type="match status" value="1"/>
</dbReference>
<dbReference type="EMBL" id="JASAOF010000006">
    <property type="protein sequence ID" value="MDI2029508.1"/>
    <property type="molecule type" value="Genomic_DNA"/>
</dbReference>
<evidence type="ECO:0000256" key="8">
    <source>
        <dbReference type="ARBA" id="ARBA00023014"/>
    </source>
</evidence>
<feature type="domain" description="DUF83" evidence="15">
    <location>
        <begin position="12"/>
        <end position="192"/>
    </location>
</feature>
<evidence type="ECO:0000256" key="6">
    <source>
        <dbReference type="ARBA" id="ARBA00022842"/>
    </source>
</evidence>
<feature type="binding site" evidence="14">
    <location>
        <position position="368"/>
    </location>
    <ligand>
        <name>Mn(2+)</name>
        <dbReference type="ChEBI" id="CHEBI:29035"/>
    </ligand>
</feature>
<dbReference type="HAMAP" id="MF_01470">
    <property type="entry name" value="Cas1"/>
    <property type="match status" value="1"/>
</dbReference>
<evidence type="ECO:0000313" key="17">
    <source>
        <dbReference type="Proteomes" id="UP001237595"/>
    </source>
</evidence>
<evidence type="ECO:0000256" key="4">
    <source>
        <dbReference type="ARBA" id="ARBA00022801"/>
    </source>
</evidence>
<evidence type="ECO:0000256" key="9">
    <source>
        <dbReference type="ARBA" id="ARBA00023118"/>
    </source>
</evidence>
<evidence type="ECO:0000256" key="3">
    <source>
        <dbReference type="ARBA" id="ARBA00022759"/>
    </source>
</evidence>
<comment type="similarity">
    <text evidence="14">Belongs to the CRISPR-associated endonuclease Cas1 family.</text>
</comment>
<dbReference type="Gene3D" id="1.20.120.920">
    <property type="entry name" value="CRISPR-associated endonuclease Cas1, C-terminal domain"/>
    <property type="match status" value="1"/>
</dbReference>
<evidence type="ECO:0000256" key="14">
    <source>
        <dbReference type="HAMAP-Rule" id="MF_01470"/>
    </source>
</evidence>
<dbReference type="Pfam" id="PF01930">
    <property type="entry name" value="Cas_Cas4"/>
    <property type="match status" value="1"/>
</dbReference>
<evidence type="ECO:0000313" key="16">
    <source>
        <dbReference type="EMBL" id="MDI2029508.1"/>
    </source>
</evidence>
<keyword evidence="11 14" id="KW-0464">Manganese</keyword>
<evidence type="ECO:0000256" key="7">
    <source>
        <dbReference type="ARBA" id="ARBA00023004"/>
    </source>
</evidence>
<accession>A0ABT6PNB9</accession>
<keyword evidence="17" id="KW-1185">Reference proteome</keyword>
<keyword evidence="10 14" id="KW-0238">DNA-binding</keyword>
<evidence type="ECO:0000256" key="5">
    <source>
        <dbReference type="ARBA" id="ARBA00022839"/>
    </source>
</evidence>
<keyword evidence="4 14" id="KW-0378">Hydrolase</keyword>
<keyword evidence="3 14" id="KW-0255">Endonuclease</keyword>
<evidence type="ECO:0000256" key="11">
    <source>
        <dbReference type="ARBA" id="ARBA00023211"/>
    </source>
</evidence>
<dbReference type="Pfam" id="PF01867">
    <property type="entry name" value="Cas_Cas1"/>
    <property type="match status" value="1"/>
</dbReference>
<evidence type="ECO:0000256" key="13">
    <source>
        <dbReference type="ARBA" id="ARBA00038592"/>
    </source>
</evidence>
<feature type="binding site" evidence="14">
    <location>
        <position position="455"/>
    </location>
    <ligand>
        <name>Mn(2+)</name>
        <dbReference type="ChEBI" id="CHEBI:29035"/>
    </ligand>
</feature>
<proteinExistence type="inferred from homology"/>
<organism evidence="16 17">
    <name type="scientific">Saccharopolyspora ipomoeae</name>
    <dbReference type="NCBI Taxonomy" id="3042027"/>
    <lineage>
        <taxon>Bacteria</taxon>
        <taxon>Bacillati</taxon>
        <taxon>Actinomycetota</taxon>
        <taxon>Actinomycetes</taxon>
        <taxon>Pseudonocardiales</taxon>
        <taxon>Pseudonocardiaceae</taxon>
        <taxon>Saccharopolyspora</taxon>
    </lineage>
</organism>
<evidence type="ECO:0000256" key="2">
    <source>
        <dbReference type="ARBA" id="ARBA00022723"/>
    </source>
</evidence>
<evidence type="ECO:0000256" key="1">
    <source>
        <dbReference type="ARBA" id="ARBA00022722"/>
    </source>
</evidence>
<comment type="function">
    <text evidence="14">CRISPR (clustered regularly interspaced short palindromic repeat), is an adaptive immune system that provides protection against mobile genetic elements (viruses, transposable elements and conjugative plasmids). CRISPR clusters contain spacers, sequences complementary to antecedent mobile elements, and target invading nucleic acids. CRISPR clusters are transcribed and processed into CRISPR RNA (crRNA). Acts as a dsDNA endonuclease. Involved in the integration of spacer DNA into the CRISPR cassette.</text>
</comment>
<dbReference type="NCBIfam" id="TIGR00287">
    <property type="entry name" value="cas1"/>
    <property type="match status" value="1"/>
</dbReference>
<keyword evidence="2 14" id="KW-0479">Metal-binding</keyword>
<dbReference type="CDD" id="cd09634">
    <property type="entry name" value="Cas1_I-II-III"/>
    <property type="match status" value="1"/>
</dbReference>
<gene>
    <name evidence="14 16" type="primary">cas1</name>
    <name evidence="16" type="ORF">QFW96_12835</name>
</gene>
<dbReference type="Gene3D" id="3.100.10.20">
    <property type="entry name" value="CRISPR-associated endonuclease Cas1, N-terminal domain"/>
    <property type="match status" value="1"/>
</dbReference>
<dbReference type="InterPro" id="IPR050646">
    <property type="entry name" value="Cas1"/>
</dbReference>
<reference evidence="16 17" key="1">
    <citation type="submission" date="2023-04" db="EMBL/GenBank/DDBJ databases">
        <title>Draft genome sequence of Saccharopolyspora sp. TS4A08 isolated from sweet potato rhizospheric soil.</title>
        <authorList>
            <person name="Suksaard P."/>
            <person name="Duangmal K."/>
        </authorList>
    </citation>
    <scope>NUCLEOTIDE SEQUENCE [LARGE SCALE GENOMIC DNA]</scope>
    <source>
        <strain evidence="16 17">TS4A08</strain>
    </source>
</reference>
<keyword evidence="8" id="KW-0411">Iron-sulfur</keyword>
<keyword evidence="1 14" id="KW-0540">Nuclease</keyword>
<dbReference type="Gene3D" id="3.90.320.10">
    <property type="match status" value="1"/>
</dbReference>
<evidence type="ECO:0000259" key="15">
    <source>
        <dbReference type="Pfam" id="PF01930"/>
    </source>
</evidence>
<comment type="caution">
    <text evidence="16">The sequence shown here is derived from an EMBL/GenBank/DDBJ whole genome shotgun (WGS) entry which is preliminary data.</text>
</comment>
<dbReference type="RefSeq" id="WP_281455832.1">
    <property type="nucleotide sequence ID" value="NZ_JASAOF010000006.1"/>
</dbReference>
<comment type="cofactor">
    <cofactor evidence="14">
        <name>Mg(2+)</name>
        <dbReference type="ChEBI" id="CHEBI:18420"/>
    </cofactor>
    <cofactor evidence="14">
        <name>Mn(2+)</name>
        <dbReference type="ChEBI" id="CHEBI:29035"/>
    </cofactor>
</comment>
<sequence length="548" mass="61779">MDIDLPLGARAVGDFFFCERLFHLEHVDGYWQDTEETRLGRLVHARVDVPKGPDAGQRVASGNWRATSTKVFSDELGVVAVCDVVVAQQGKVRPVEFRRGSPRNDGEPWHSDRMQLLCQIVVLRHSGYPCDHGFLWYAETRSRVRVDWSAEAETELRRSLHKAREVATSSVLPPPLQHNKKCERCALLPVCLPDEINLLSGRDEAPPRRLLAAAPESQPLYIVEPGSRLGVRGGRLHVTRARDELASLQLRDVLHVVVAGPSQVTTQAIHALAEQDAPVVWTTTGGWMKAVTIPSLGSNVELRRRQHTISPQRAVDFSRRLVGGKIRNCRTLLRRNSHHTDTEALKRLDTAIRGADRAQTVTMLRGIEGAAARTYFDGLPHLFRPDHRLPGPGFADSGRTRRPPRDAVSCLLSFLYALLVKDVTVACYGLGLDPYAGVYHQDRFGRPALALDLMEEFRPQIADSTALTLINTRQADSELFHVRPDQVTLTQSGKRRVIDAYEHRMTTEIRHPLFKYTVTYRRALELQARLFAAYLLEEFARYRPFTSR</sequence>
<keyword evidence="7" id="KW-0408">Iron</keyword>
<dbReference type="InterPro" id="IPR013343">
    <property type="entry name" value="CRISPR-assoc_prot_Cas4"/>
</dbReference>
<name>A0ABT6PNB9_9PSEU</name>
<dbReference type="InterPro" id="IPR022765">
    <property type="entry name" value="Dna2/Cas4_DUF83"/>
</dbReference>
<comment type="catalytic activity">
    <reaction evidence="12">
        <text>exonucleolytic cleavage in the 5'- to 3'-direction to yield nucleoside 3'-phosphates.</text>
        <dbReference type="EC" id="3.1.12.1"/>
    </reaction>
</comment>
<dbReference type="EC" id="3.1.-.-" evidence="14"/>
<feature type="binding site" evidence="14">
    <location>
        <position position="440"/>
    </location>
    <ligand>
        <name>Mn(2+)</name>
        <dbReference type="ChEBI" id="CHEBI:29035"/>
    </ligand>
</feature>
<protein>
    <recommendedName>
        <fullName evidence="14">CRISPR-associated endonuclease Cas1</fullName>
        <ecNumber evidence="14">3.1.-.-</ecNumber>
    </recommendedName>
</protein>
<keyword evidence="9 14" id="KW-0051">Antiviral defense</keyword>
<keyword evidence="6 14" id="KW-0460">Magnesium</keyword>
<dbReference type="InterPro" id="IPR042211">
    <property type="entry name" value="CRISPR-assoc_Cas1_N"/>
</dbReference>
<evidence type="ECO:0000256" key="10">
    <source>
        <dbReference type="ARBA" id="ARBA00023125"/>
    </source>
</evidence>
<comment type="subunit">
    <text evidence="13 14">Homodimer, forms a heterotetramer with a Cas2 homodimer.</text>
</comment>
<dbReference type="NCBIfam" id="TIGR00372">
    <property type="entry name" value="cas4"/>
    <property type="match status" value="1"/>
</dbReference>
<dbReference type="GO" id="GO:0004519">
    <property type="term" value="F:endonuclease activity"/>
    <property type="evidence" value="ECO:0007669"/>
    <property type="project" value="UniProtKB-KW"/>
</dbReference>
<dbReference type="PANTHER" id="PTHR34353:SF2">
    <property type="entry name" value="CRISPR-ASSOCIATED ENDONUCLEASE CAS1 1"/>
    <property type="match status" value="1"/>
</dbReference>
<dbReference type="InterPro" id="IPR011604">
    <property type="entry name" value="PDDEXK-like_dom_sf"/>
</dbReference>
<dbReference type="Proteomes" id="UP001237595">
    <property type="component" value="Unassembled WGS sequence"/>
</dbReference>